<evidence type="ECO:0000313" key="2">
    <source>
        <dbReference type="Proteomes" id="UP000015453"/>
    </source>
</evidence>
<dbReference type="Proteomes" id="UP000015453">
    <property type="component" value="Unassembled WGS sequence"/>
</dbReference>
<dbReference type="OrthoDB" id="1918237at2759"/>
<reference evidence="1 2" key="1">
    <citation type="journal article" date="2013" name="BMC Genomics">
        <title>The miniature genome of a carnivorous plant Genlisea aurea contains a low number of genes and short non-coding sequences.</title>
        <authorList>
            <person name="Leushkin E.V."/>
            <person name="Sutormin R.A."/>
            <person name="Nabieva E.R."/>
            <person name="Penin A.A."/>
            <person name="Kondrashov A.S."/>
            <person name="Logacheva M.D."/>
        </authorList>
    </citation>
    <scope>NUCLEOTIDE SEQUENCE [LARGE SCALE GENOMIC DNA]</scope>
</reference>
<name>S8CUS8_9LAMI</name>
<dbReference type="PANTHER" id="PTHR12484:SF4">
    <property type="entry name" value="A-KINASE ANCHOR PROTEIN 17A"/>
    <property type="match status" value="1"/>
</dbReference>
<sequence length="316" mass="35819">MSHREALRALLPTDPFDLECGLSLIPRVKLNISVFRGDKTVSSVDEWKLKRSIIDYLKSKHSVSIPEEDIKIFKYKDLKKRKREDPVAHGCLFLLDLGFLSKKLASSVGDEADKAFVQWRSGILSDMDAIELNLEGVKFRLNVALAKGDDYAAMRKAWEETAAFGTRAFPRGESQRADTIILKGVPSRWFAEPRVSSKPSMLVTHTIFSAFGKIRNLDVGEDSGIGDEDGDDIVSGLHCKIVVQFESHRDFCDALKALCGRSLLKQGSRMRSDYELSWDEDGFFRNIRGRADEIKRVVLSAEGNHHRIDSRRKRFR</sequence>
<accession>S8CUS8</accession>
<keyword evidence="2" id="KW-1185">Reference proteome</keyword>
<dbReference type="Pfam" id="PF25015">
    <property type="entry name" value="RBD_AKAP-17A"/>
    <property type="match status" value="1"/>
</dbReference>
<feature type="non-terminal residue" evidence="1">
    <location>
        <position position="316"/>
    </location>
</feature>
<dbReference type="EMBL" id="AUSU01001646">
    <property type="protein sequence ID" value="EPS70545.1"/>
    <property type="molecule type" value="Genomic_DNA"/>
</dbReference>
<evidence type="ECO:0000313" key="1">
    <source>
        <dbReference type="EMBL" id="EPS70545.1"/>
    </source>
</evidence>
<organism evidence="1 2">
    <name type="scientific">Genlisea aurea</name>
    <dbReference type="NCBI Taxonomy" id="192259"/>
    <lineage>
        <taxon>Eukaryota</taxon>
        <taxon>Viridiplantae</taxon>
        <taxon>Streptophyta</taxon>
        <taxon>Embryophyta</taxon>
        <taxon>Tracheophyta</taxon>
        <taxon>Spermatophyta</taxon>
        <taxon>Magnoliopsida</taxon>
        <taxon>eudicotyledons</taxon>
        <taxon>Gunneridae</taxon>
        <taxon>Pentapetalae</taxon>
        <taxon>asterids</taxon>
        <taxon>lamiids</taxon>
        <taxon>Lamiales</taxon>
        <taxon>Lentibulariaceae</taxon>
        <taxon>Genlisea</taxon>
    </lineage>
</organism>
<comment type="caution">
    <text evidence="1">The sequence shown here is derived from an EMBL/GenBank/DDBJ whole genome shotgun (WGS) entry which is preliminary data.</text>
</comment>
<dbReference type="InterPro" id="IPR056852">
    <property type="entry name" value="AK17A/B"/>
</dbReference>
<protein>
    <submittedName>
        <fullName evidence="1">Uncharacterized protein</fullName>
    </submittedName>
</protein>
<gene>
    <name evidence="1" type="ORF">M569_04213</name>
</gene>
<dbReference type="PANTHER" id="PTHR12484">
    <property type="entry name" value="B-LYMPHOCYTE ANTIGEN-RELATED"/>
    <property type="match status" value="1"/>
</dbReference>
<dbReference type="AlphaFoldDB" id="S8CUS8"/>
<proteinExistence type="predicted"/>